<feature type="compositionally biased region" description="Gly residues" evidence="2">
    <location>
        <begin position="339"/>
        <end position="348"/>
    </location>
</feature>
<feature type="transmembrane region" description="Helical" evidence="3">
    <location>
        <begin position="53"/>
        <end position="76"/>
    </location>
</feature>
<organism evidence="5 6">
    <name type="scientific">Globodera rostochiensis</name>
    <name type="common">Golden nematode worm</name>
    <name type="synonym">Heterodera rostochiensis</name>
    <dbReference type="NCBI Taxonomy" id="31243"/>
    <lineage>
        <taxon>Eukaryota</taxon>
        <taxon>Metazoa</taxon>
        <taxon>Ecdysozoa</taxon>
        <taxon>Nematoda</taxon>
        <taxon>Chromadorea</taxon>
        <taxon>Rhabditida</taxon>
        <taxon>Tylenchina</taxon>
        <taxon>Tylenchomorpha</taxon>
        <taxon>Tylenchoidea</taxon>
        <taxon>Heteroderidae</taxon>
        <taxon>Heteroderinae</taxon>
        <taxon>Globodera</taxon>
    </lineage>
</organism>
<dbReference type="Proteomes" id="UP000887572">
    <property type="component" value="Unplaced"/>
</dbReference>
<evidence type="ECO:0000259" key="4">
    <source>
        <dbReference type="SMART" id="SM01088"/>
    </source>
</evidence>
<reference evidence="6" key="1">
    <citation type="submission" date="2022-11" db="UniProtKB">
        <authorList>
            <consortium name="WormBaseParasite"/>
        </authorList>
    </citation>
    <scope>IDENTIFICATION</scope>
</reference>
<dbReference type="AlphaFoldDB" id="A0A914I6Z2"/>
<accession>A0A914I6Z2</accession>
<evidence type="ECO:0000313" key="5">
    <source>
        <dbReference type="Proteomes" id="UP000887572"/>
    </source>
</evidence>
<feature type="compositionally biased region" description="Polar residues" evidence="2">
    <location>
        <begin position="374"/>
        <end position="383"/>
    </location>
</feature>
<dbReference type="WBParaSite" id="Gr19_v10_g7330.t1">
    <property type="protein sequence ID" value="Gr19_v10_g7330.t1"/>
    <property type="gene ID" value="Gr19_v10_g7330"/>
</dbReference>
<dbReference type="GO" id="GO:0042302">
    <property type="term" value="F:structural constituent of cuticle"/>
    <property type="evidence" value="ECO:0007669"/>
    <property type="project" value="InterPro"/>
</dbReference>
<evidence type="ECO:0000256" key="3">
    <source>
        <dbReference type="SAM" id="Phobius"/>
    </source>
</evidence>
<feature type="compositionally biased region" description="Basic and acidic residues" evidence="2">
    <location>
        <begin position="281"/>
        <end position="291"/>
    </location>
</feature>
<evidence type="ECO:0000256" key="1">
    <source>
        <dbReference type="ARBA" id="ARBA00022737"/>
    </source>
</evidence>
<feature type="compositionally biased region" description="Gly residues" evidence="2">
    <location>
        <begin position="262"/>
        <end position="271"/>
    </location>
</feature>
<dbReference type="Pfam" id="PF01484">
    <property type="entry name" value="Col_cuticle_N"/>
    <property type="match status" value="1"/>
</dbReference>
<dbReference type="SMART" id="SM01088">
    <property type="entry name" value="Col_cuticle_N"/>
    <property type="match status" value="1"/>
</dbReference>
<dbReference type="InterPro" id="IPR008160">
    <property type="entry name" value="Collagen"/>
</dbReference>
<evidence type="ECO:0000313" key="6">
    <source>
        <dbReference type="WBParaSite" id="Gr19_v10_g7330.t1"/>
    </source>
</evidence>
<proteinExistence type="predicted"/>
<name>A0A914I6Z2_GLORO</name>
<keyword evidence="3" id="KW-0472">Membrane</keyword>
<dbReference type="PANTHER" id="PTHR24637:SF421">
    <property type="entry name" value="CUTICLE COLLAGEN DPY-2"/>
    <property type="match status" value="1"/>
</dbReference>
<feature type="region of interest" description="Disordered" evidence="2">
    <location>
        <begin position="184"/>
        <end position="383"/>
    </location>
</feature>
<keyword evidence="3" id="KW-0812">Transmembrane</keyword>
<sequence length="383" mass="38940">MQSSVVFRRSLNFPFIRRFLALLHANRLPKTKHDRPLLRNPCPVTRRRMSVHIATIGAVTLSGTTVLLCLAGLVIVQHDLQQIWLELDSEMDQFKLDADDLWKDLLAMGAGTPSNRARRQILSFLLFLIPANAYGGYGASGVQPPLQQPSPAVVAGPVHVASGPLTVGSVCNCNPTNNCPAGTQGQPGRAGPPGLPGVPGKEGVPGFSAEDSHSSPFKGCTNCPQGPQGTPGEAGKPGIRGMRGPSGQPGVPGRDGVPGFPGETGGEGALGLSGAAGTPGEKGEDQKKENGLKGPRGMPGNMGVEGPIGEAGNVAPPGRQGASGMPGAPGPAGTPGAEGENGGAGSNGQPGRDAEYCKCPGRDGAALHRGGATAGSSLRTRRI</sequence>
<dbReference type="PANTHER" id="PTHR24637">
    <property type="entry name" value="COLLAGEN"/>
    <property type="match status" value="1"/>
</dbReference>
<keyword evidence="5" id="KW-1185">Reference proteome</keyword>
<keyword evidence="1" id="KW-0677">Repeat</keyword>
<dbReference type="Pfam" id="PF01391">
    <property type="entry name" value="Collagen"/>
    <property type="match status" value="2"/>
</dbReference>
<protein>
    <submittedName>
        <fullName evidence="6">Nematode cuticle collagen N-terminal domain-containing protein</fullName>
    </submittedName>
</protein>
<dbReference type="InterPro" id="IPR002486">
    <property type="entry name" value="Col_cuticle_N"/>
</dbReference>
<keyword evidence="3" id="KW-1133">Transmembrane helix</keyword>
<feature type="domain" description="Nematode cuticle collagen N-terminal" evidence="4">
    <location>
        <begin position="53"/>
        <end position="105"/>
    </location>
</feature>
<evidence type="ECO:0000256" key="2">
    <source>
        <dbReference type="SAM" id="MobiDB-lite"/>
    </source>
</evidence>